<dbReference type="GO" id="GO:0016887">
    <property type="term" value="F:ATP hydrolysis activity"/>
    <property type="evidence" value="ECO:0007669"/>
    <property type="project" value="InterPro"/>
</dbReference>
<evidence type="ECO:0000256" key="6">
    <source>
        <dbReference type="ARBA" id="ARBA00022737"/>
    </source>
</evidence>
<evidence type="ECO:0000256" key="2">
    <source>
        <dbReference type="ARBA" id="ARBA00005417"/>
    </source>
</evidence>
<keyword evidence="10" id="KW-0472">Membrane</keyword>
<dbReference type="GO" id="GO:0005886">
    <property type="term" value="C:plasma membrane"/>
    <property type="evidence" value="ECO:0007669"/>
    <property type="project" value="UniProtKB-SubCell"/>
</dbReference>
<evidence type="ECO:0000313" key="13">
    <source>
        <dbReference type="Proteomes" id="UP000323142"/>
    </source>
</evidence>
<keyword evidence="13" id="KW-1185">Reference proteome</keyword>
<gene>
    <name evidence="12" type="ORF">F0L46_22240</name>
</gene>
<evidence type="ECO:0000256" key="10">
    <source>
        <dbReference type="ARBA" id="ARBA00023136"/>
    </source>
</evidence>
<sequence length="519" mass="54347">MDLGESAPAPRLSLRGIVKRFPGVVANDAVSLDVRQGEIHGLIGENGAGKSTLVKIIDGVLQPDEGEILWQGRPVTIPDPRAARRLGIGMVFQHFSLFEAMSVVENVALGLDDPPPRNRLAAEIRDVAADYGLPLDPARDVHTLSVGERQRIEIVRALLQKPRLLIMDEPTSVLTPQEVERLFATLRRLAGEGCSILYISHKLQEITALCERATILRGGKVVAACDPRRETAGSMAQMMIGAELRTVARRSGAVVGAPRLVVEGLDLPASDPHGVALKGIGFEVRAGEIVGIAGVAGNGQGELEQALAGERPAARPEAIRIDGRPAGRLGPDERRAAGLCCVPEERNGHGAVPGFTLVENGILSAHHRRGLVGGGLIRLRKARAFAAEIVSAFDVRTPGVDAAASSLSGGNLQKFVVGREILQGPGVLVVSQPTWGVDAGAAAAIHAALIRLAGEGAAILVISQDLDELLMLSDRLAVINGGVLSPPRPTDAMSVEEIGLLMGGVHGVDPAPAEAAHGV</sequence>
<accession>A0A5B2V8C3</accession>
<dbReference type="InterPro" id="IPR027417">
    <property type="entry name" value="P-loop_NTPase"/>
</dbReference>
<name>A0A5B2V8C3_9HYPH</name>
<dbReference type="SMART" id="SM00382">
    <property type="entry name" value="AAA"/>
    <property type="match status" value="1"/>
</dbReference>
<dbReference type="InterPro" id="IPR050107">
    <property type="entry name" value="ABC_carbohydrate_import_ATPase"/>
</dbReference>
<feature type="domain" description="ABC transporter" evidence="11">
    <location>
        <begin position="262"/>
        <end position="506"/>
    </location>
</feature>
<dbReference type="OrthoDB" id="9805029at2"/>
<evidence type="ECO:0000259" key="11">
    <source>
        <dbReference type="PROSITE" id="PS50893"/>
    </source>
</evidence>
<dbReference type="SUPFAM" id="SSF52540">
    <property type="entry name" value="P-loop containing nucleoside triphosphate hydrolases"/>
    <property type="match status" value="2"/>
</dbReference>
<keyword evidence="6" id="KW-0677">Repeat</keyword>
<organism evidence="12 13">
    <name type="scientific">Salinarimonas soli</name>
    <dbReference type="NCBI Taxonomy" id="1638099"/>
    <lineage>
        <taxon>Bacteria</taxon>
        <taxon>Pseudomonadati</taxon>
        <taxon>Pseudomonadota</taxon>
        <taxon>Alphaproteobacteria</taxon>
        <taxon>Hyphomicrobiales</taxon>
        <taxon>Salinarimonadaceae</taxon>
        <taxon>Salinarimonas</taxon>
    </lineage>
</organism>
<dbReference type="Gene3D" id="3.40.50.300">
    <property type="entry name" value="P-loop containing nucleotide triphosphate hydrolases"/>
    <property type="match status" value="2"/>
</dbReference>
<evidence type="ECO:0000256" key="7">
    <source>
        <dbReference type="ARBA" id="ARBA00022741"/>
    </source>
</evidence>
<dbReference type="CDD" id="cd03215">
    <property type="entry name" value="ABC_Carb_Monos_II"/>
    <property type="match status" value="1"/>
</dbReference>
<dbReference type="PANTHER" id="PTHR43790">
    <property type="entry name" value="CARBOHYDRATE TRANSPORT ATP-BINDING PROTEIN MG119-RELATED"/>
    <property type="match status" value="1"/>
</dbReference>
<evidence type="ECO:0000256" key="5">
    <source>
        <dbReference type="ARBA" id="ARBA00022597"/>
    </source>
</evidence>
<dbReference type="InterPro" id="IPR003439">
    <property type="entry name" value="ABC_transporter-like_ATP-bd"/>
</dbReference>
<dbReference type="RefSeq" id="WP_149821700.1">
    <property type="nucleotide sequence ID" value="NZ_VUOA01000040.1"/>
</dbReference>
<comment type="caution">
    <text evidence="12">The sequence shown here is derived from an EMBL/GenBank/DDBJ whole genome shotgun (WGS) entry which is preliminary data.</text>
</comment>
<keyword evidence="8 12" id="KW-0067">ATP-binding</keyword>
<feature type="domain" description="ABC transporter" evidence="11">
    <location>
        <begin position="12"/>
        <end position="243"/>
    </location>
</feature>
<dbReference type="AlphaFoldDB" id="A0A5B2V8C3"/>
<protein>
    <submittedName>
        <fullName evidence="12">ABC transporter ATP-binding protein</fullName>
    </submittedName>
</protein>
<evidence type="ECO:0000256" key="9">
    <source>
        <dbReference type="ARBA" id="ARBA00022967"/>
    </source>
</evidence>
<comment type="subcellular location">
    <subcellularLocation>
        <location evidence="1">Cell membrane</location>
        <topology evidence="1">Peripheral membrane protein</topology>
    </subcellularLocation>
</comment>
<keyword evidence="5" id="KW-0762">Sugar transport</keyword>
<dbReference type="GO" id="GO:0005524">
    <property type="term" value="F:ATP binding"/>
    <property type="evidence" value="ECO:0007669"/>
    <property type="project" value="UniProtKB-KW"/>
</dbReference>
<keyword evidence="4" id="KW-1003">Cell membrane</keyword>
<dbReference type="EMBL" id="VUOA01000040">
    <property type="protein sequence ID" value="KAA2235056.1"/>
    <property type="molecule type" value="Genomic_DNA"/>
</dbReference>
<dbReference type="PANTHER" id="PTHR43790:SF4">
    <property type="entry name" value="GUANOSINE IMPORT ATP-BINDING PROTEIN NUPO"/>
    <property type="match status" value="1"/>
</dbReference>
<evidence type="ECO:0000256" key="4">
    <source>
        <dbReference type="ARBA" id="ARBA00022475"/>
    </source>
</evidence>
<dbReference type="PROSITE" id="PS00211">
    <property type="entry name" value="ABC_TRANSPORTER_1"/>
    <property type="match status" value="2"/>
</dbReference>
<evidence type="ECO:0000256" key="3">
    <source>
        <dbReference type="ARBA" id="ARBA00022448"/>
    </source>
</evidence>
<dbReference type="PROSITE" id="PS50893">
    <property type="entry name" value="ABC_TRANSPORTER_2"/>
    <property type="match status" value="2"/>
</dbReference>
<dbReference type="FunFam" id="3.40.50.300:FF:000127">
    <property type="entry name" value="Ribose import ATP-binding protein RbsA"/>
    <property type="match status" value="1"/>
</dbReference>
<proteinExistence type="inferred from homology"/>
<keyword evidence="9" id="KW-1278">Translocase</keyword>
<dbReference type="Pfam" id="PF00005">
    <property type="entry name" value="ABC_tran"/>
    <property type="match status" value="2"/>
</dbReference>
<keyword evidence="7" id="KW-0547">Nucleotide-binding</keyword>
<evidence type="ECO:0000256" key="1">
    <source>
        <dbReference type="ARBA" id="ARBA00004202"/>
    </source>
</evidence>
<comment type="similarity">
    <text evidence="2">Belongs to the ABC transporter superfamily.</text>
</comment>
<dbReference type="InterPro" id="IPR017871">
    <property type="entry name" value="ABC_transporter-like_CS"/>
</dbReference>
<reference evidence="12 13" key="1">
    <citation type="submission" date="2019-09" db="EMBL/GenBank/DDBJ databases">
        <title>Salinarimonas rosea gen. nov., sp. nov., a new member of the a-2 subgroup of the Proteobacteria.</title>
        <authorList>
            <person name="Liu J."/>
        </authorList>
    </citation>
    <scope>NUCLEOTIDE SEQUENCE [LARGE SCALE GENOMIC DNA]</scope>
    <source>
        <strain evidence="12 13">BN140002</strain>
    </source>
</reference>
<reference evidence="12 13" key="2">
    <citation type="submission" date="2019-09" db="EMBL/GenBank/DDBJ databases">
        <authorList>
            <person name="Jin C."/>
        </authorList>
    </citation>
    <scope>NUCLEOTIDE SEQUENCE [LARGE SCALE GENOMIC DNA]</scope>
    <source>
        <strain evidence="12 13">BN140002</strain>
    </source>
</reference>
<dbReference type="Proteomes" id="UP000323142">
    <property type="component" value="Unassembled WGS sequence"/>
</dbReference>
<keyword evidence="3" id="KW-0813">Transport</keyword>
<evidence type="ECO:0000256" key="8">
    <source>
        <dbReference type="ARBA" id="ARBA00022840"/>
    </source>
</evidence>
<evidence type="ECO:0000313" key="12">
    <source>
        <dbReference type="EMBL" id="KAA2235056.1"/>
    </source>
</evidence>
<dbReference type="CDD" id="cd03216">
    <property type="entry name" value="ABC_Carb_Monos_I"/>
    <property type="match status" value="1"/>
</dbReference>
<dbReference type="InterPro" id="IPR003593">
    <property type="entry name" value="AAA+_ATPase"/>
</dbReference>